<accession>A0A2T0K6S6</accession>
<dbReference type="SUPFAM" id="SSF48498">
    <property type="entry name" value="Tetracyclin repressor-like, C-terminal domain"/>
    <property type="match status" value="1"/>
</dbReference>
<proteinExistence type="predicted"/>
<comment type="caution">
    <text evidence="4">The sequence shown here is derived from an EMBL/GenBank/DDBJ whole genome shotgun (WGS) entry which is preliminary data.</text>
</comment>
<dbReference type="Gene3D" id="1.10.357.10">
    <property type="entry name" value="Tetracycline Repressor, domain 2"/>
    <property type="match status" value="1"/>
</dbReference>
<organism evidence="4 5">
    <name type="scientific">Actinoplanes italicus</name>
    <dbReference type="NCBI Taxonomy" id="113567"/>
    <lineage>
        <taxon>Bacteria</taxon>
        <taxon>Bacillati</taxon>
        <taxon>Actinomycetota</taxon>
        <taxon>Actinomycetes</taxon>
        <taxon>Micromonosporales</taxon>
        <taxon>Micromonosporaceae</taxon>
        <taxon>Actinoplanes</taxon>
    </lineage>
</organism>
<evidence type="ECO:0000256" key="1">
    <source>
        <dbReference type="ARBA" id="ARBA00023015"/>
    </source>
</evidence>
<sequence length="330" mass="36604">MERDDLYRICPRPDLLYAEVVGRERLVSDGPDLGDTRSELYHVLVRLIGPYSVLSGATTEMVRLALNAPRDDDSDERIRELIERRWRSVVTTVLERGTVRGDLPPDADIEAMVNIFAGAVTYHSLFGKGEAEWRHAVPMLLDMVLSGVVPLRNQRHFENPPINVSAAVERAFKWIGHVPTGTVLPTAEVPLMLMSQAPQNRAAIGDYPVTVSVRLHSDLMPGIRSNDPLFRDIDSRNRLSATVRVATDKKRILPSHLRADRILVVHGDEVWVAPLVEAPATRTSREFSAGVGLGPRWEPRSLVDVVVRLRAADGSSGLIRLIDQVIGTSS</sequence>
<dbReference type="Proteomes" id="UP000239415">
    <property type="component" value="Unassembled WGS sequence"/>
</dbReference>
<evidence type="ECO:0000256" key="2">
    <source>
        <dbReference type="ARBA" id="ARBA00023163"/>
    </source>
</evidence>
<evidence type="ECO:0000259" key="3">
    <source>
        <dbReference type="Pfam" id="PF16859"/>
    </source>
</evidence>
<dbReference type="InterPro" id="IPR036271">
    <property type="entry name" value="Tet_transcr_reg_TetR-rel_C_sf"/>
</dbReference>
<evidence type="ECO:0000313" key="5">
    <source>
        <dbReference type="Proteomes" id="UP000239415"/>
    </source>
</evidence>
<gene>
    <name evidence="4" type="ORF">CLV67_113266</name>
</gene>
<keyword evidence="5" id="KW-1185">Reference proteome</keyword>
<dbReference type="Pfam" id="PF16859">
    <property type="entry name" value="TetR_C_11"/>
    <property type="match status" value="1"/>
</dbReference>
<keyword evidence="2" id="KW-0804">Transcription</keyword>
<protein>
    <submittedName>
        <fullName evidence="4">TetR family transcriptional regulator</fullName>
    </submittedName>
</protein>
<evidence type="ECO:0000313" key="4">
    <source>
        <dbReference type="EMBL" id="PRX18429.1"/>
    </source>
</evidence>
<name>A0A2T0K6S6_9ACTN</name>
<dbReference type="EMBL" id="PVMZ01000013">
    <property type="protein sequence ID" value="PRX18429.1"/>
    <property type="molecule type" value="Genomic_DNA"/>
</dbReference>
<keyword evidence="1" id="KW-0805">Transcription regulation</keyword>
<feature type="domain" description="Tetracyclin repressor-like C-terminal" evidence="3">
    <location>
        <begin position="31"/>
        <end position="131"/>
    </location>
</feature>
<dbReference type="AlphaFoldDB" id="A0A2T0K6S6"/>
<reference evidence="4 5" key="1">
    <citation type="submission" date="2018-03" db="EMBL/GenBank/DDBJ databases">
        <title>Genomic Encyclopedia of Archaeal and Bacterial Type Strains, Phase II (KMG-II): from individual species to whole genera.</title>
        <authorList>
            <person name="Goeker M."/>
        </authorList>
    </citation>
    <scope>NUCLEOTIDE SEQUENCE [LARGE SCALE GENOMIC DNA]</scope>
    <source>
        <strain evidence="4 5">DSM 43146</strain>
    </source>
</reference>
<dbReference type="InterPro" id="IPR011075">
    <property type="entry name" value="TetR_C"/>
</dbReference>